<sequence length="351" mass="40620">MIEPPFIGNFLAFILFLILIYITLYAIYLKLDPPIPIPASQRNAHTKAINQKTIRPIKQNYSLPSIFNRQSSNLLDLSIVIILEPRFNPYHSCQLYKNAYSVFDDILNYFQGKNISYEVIIVLNDEITTGDESFININDQNNDYQDINEFIIQNPEFKILNVKTDSSNRAWQAAFIHACGRLIFNFSPYEEIPFNTISKFINKINSGKKYGKEVLAIGSWKPRNPEEVFQTNLSSFSDYILDLMHSIIDLKPSGYHHCFSFMMTREAAVIILSNLVKFNSFYFIETLFIADTVGTTIKVVNLDKKNDAVIERPSLDKLDEILTFFLSILLYKFNFWKISRSPIQLNSYLSS</sequence>
<evidence type="ECO:0000313" key="3">
    <source>
        <dbReference type="Proteomes" id="UP001470230"/>
    </source>
</evidence>
<keyword evidence="1" id="KW-0472">Membrane</keyword>
<name>A0ABR2KCV5_9EUKA</name>
<reference evidence="2 3" key="1">
    <citation type="submission" date="2024-04" db="EMBL/GenBank/DDBJ databases">
        <title>Tritrichomonas musculus Genome.</title>
        <authorList>
            <person name="Alves-Ferreira E."/>
            <person name="Grigg M."/>
            <person name="Lorenzi H."/>
            <person name="Galac M."/>
        </authorList>
    </citation>
    <scope>NUCLEOTIDE SEQUENCE [LARGE SCALE GENOMIC DNA]</scope>
    <source>
        <strain evidence="2 3">EAF2021</strain>
    </source>
</reference>
<keyword evidence="1" id="KW-1133">Transmembrane helix</keyword>
<dbReference type="EMBL" id="JAPFFF010000006">
    <property type="protein sequence ID" value="KAK8887840.1"/>
    <property type="molecule type" value="Genomic_DNA"/>
</dbReference>
<protein>
    <recommendedName>
        <fullName evidence="4">Glycosyltransferase 2-like domain-containing protein</fullName>
    </recommendedName>
</protein>
<proteinExistence type="predicted"/>
<keyword evidence="3" id="KW-1185">Reference proteome</keyword>
<gene>
    <name evidence="2" type="ORF">M9Y10_038897</name>
</gene>
<evidence type="ECO:0008006" key="4">
    <source>
        <dbReference type="Google" id="ProtNLM"/>
    </source>
</evidence>
<accession>A0ABR2KCV5</accession>
<dbReference type="Proteomes" id="UP001470230">
    <property type="component" value="Unassembled WGS sequence"/>
</dbReference>
<feature type="transmembrane region" description="Helical" evidence="1">
    <location>
        <begin position="6"/>
        <end position="28"/>
    </location>
</feature>
<organism evidence="2 3">
    <name type="scientific">Tritrichomonas musculus</name>
    <dbReference type="NCBI Taxonomy" id="1915356"/>
    <lineage>
        <taxon>Eukaryota</taxon>
        <taxon>Metamonada</taxon>
        <taxon>Parabasalia</taxon>
        <taxon>Tritrichomonadida</taxon>
        <taxon>Tritrichomonadidae</taxon>
        <taxon>Tritrichomonas</taxon>
    </lineage>
</organism>
<comment type="caution">
    <text evidence="2">The sequence shown here is derived from an EMBL/GenBank/DDBJ whole genome shotgun (WGS) entry which is preliminary data.</text>
</comment>
<keyword evidence="1" id="KW-0812">Transmembrane</keyword>
<evidence type="ECO:0000256" key="1">
    <source>
        <dbReference type="SAM" id="Phobius"/>
    </source>
</evidence>
<evidence type="ECO:0000313" key="2">
    <source>
        <dbReference type="EMBL" id="KAK8887840.1"/>
    </source>
</evidence>